<dbReference type="PANTHER" id="PTHR43731:SF14">
    <property type="entry name" value="PRESENILIN-ASSOCIATED RHOMBOID-LIKE PROTEIN, MITOCHONDRIAL"/>
    <property type="match status" value="1"/>
</dbReference>
<dbReference type="OrthoDB" id="10260614at2759"/>
<keyword evidence="3" id="KW-0812">Transmembrane</keyword>
<name>A0A081CIY2_PSEA2</name>
<keyword evidence="5" id="KW-1133">Transmembrane helix</keyword>
<dbReference type="GO" id="GO:0004252">
    <property type="term" value="F:serine-type endopeptidase activity"/>
    <property type="evidence" value="ECO:0007669"/>
    <property type="project" value="InterPro"/>
</dbReference>
<organism evidence="7 8">
    <name type="scientific">Pseudozyma antarctica</name>
    <name type="common">Yeast</name>
    <name type="synonym">Candida antarctica</name>
    <dbReference type="NCBI Taxonomy" id="84753"/>
    <lineage>
        <taxon>Eukaryota</taxon>
        <taxon>Fungi</taxon>
        <taxon>Dikarya</taxon>
        <taxon>Basidiomycota</taxon>
        <taxon>Ustilaginomycotina</taxon>
        <taxon>Ustilaginomycetes</taxon>
        <taxon>Ustilaginales</taxon>
        <taxon>Ustilaginaceae</taxon>
        <taxon>Moesziomyces</taxon>
    </lineage>
</organism>
<protein>
    <submittedName>
        <fullName evidence="7">Presenilin associated, rhomboid-like protein</fullName>
    </submittedName>
</protein>
<comment type="subcellular location">
    <subcellularLocation>
        <location evidence="1">Membrane</location>
        <topology evidence="1">Multi-pass membrane protein</topology>
    </subcellularLocation>
</comment>
<keyword evidence="6" id="KW-0472">Membrane</keyword>
<dbReference type="HOGENOM" id="CLU_034022_1_1_1"/>
<reference evidence="8" key="1">
    <citation type="journal article" date="2014" name="Genome Announc.">
        <title>Draft Genome Sequence of the Yeast Pseudozyma antarctica Type Strain JCM10317, a Producer of the Glycolipid Biosurfactants, Mannosylerythritol Lipids.</title>
        <authorList>
            <person name="Saika A."/>
            <person name="Koike H."/>
            <person name="Hori T."/>
            <person name="Fukuoka T."/>
            <person name="Sato S."/>
            <person name="Habe H."/>
            <person name="Kitamoto D."/>
            <person name="Morita T."/>
        </authorList>
    </citation>
    <scope>NUCLEOTIDE SEQUENCE [LARGE SCALE GENOMIC DNA]</scope>
    <source>
        <strain evidence="8">JCM 10317</strain>
    </source>
</reference>
<evidence type="ECO:0000256" key="1">
    <source>
        <dbReference type="ARBA" id="ARBA00004141"/>
    </source>
</evidence>
<proteinExistence type="inferred from homology"/>
<dbReference type="RefSeq" id="XP_014655043.1">
    <property type="nucleotide sequence ID" value="XM_014799557.1"/>
</dbReference>
<dbReference type="EMBL" id="DF830081">
    <property type="protein sequence ID" value="GAK66628.1"/>
    <property type="molecule type" value="Genomic_DNA"/>
</dbReference>
<dbReference type="Gene3D" id="1.20.1540.10">
    <property type="entry name" value="Rhomboid-like"/>
    <property type="match status" value="1"/>
</dbReference>
<evidence type="ECO:0000256" key="3">
    <source>
        <dbReference type="ARBA" id="ARBA00022692"/>
    </source>
</evidence>
<evidence type="ECO:0000313" key="7">
    <source>
        <dbReference type="EMBL" id="GAK66628.1"/>
    </source>
</evidence>
<keyword evidence="8" id="KW-1185">Reference proteome</keyword>
<evidence type="ECO:0000256" key="5">
    <source>
        <dbReference type="ARBA" id="ARBA00022989"/>
    </source>
</evidence>
<evidence type="ECO:0000313" key="8">
    <source>
        <dbReference type="Proteomes" id="UP000053758"/>
    </source>
</evidence>
<gene>
    <name evidence="7" type="ORF">PAN0_014c4851</name>
</gene>
<dbReference type="InterPro" id="IPR050925">
    <property type="entry name" value="Rhomboid_protease_S54"/>
</dbReference>
<dbReference type="GeneID" id="26305650"/>
<dbReference type="AlphaFoldDB" id="A0A081CIY2"/>
<accession>A0A081CIY2</accession>
<evidence type="ECO:0000256" key="4">
    <source>
        <dbReference type="ARBA" id="ARBA00022801"/>
    </source>
</evidence>
<keyword evidence="4" id="KW-0378">Hydrolase</keyword>
<sequence>MLRPGIAASLRSVTRGATPFQPRLLAPASIRLALGADCAFQRRTLAASSLAQLPRLPLASIRPRTVIQRQAASQPYSDEERPLPQPPEDVSAPSISRSLLFLFGFSSLAFGGAALYSLRDTQHVADELRGARDVFGSISSYLTGDEGSSVWGRGVTEKRLQMVKKHETAERLGIRMQWLMGWCEQLHLPSSVTETIGRAYIICAEAYLDLAPSKQVVLPIVALNTAVFVAWTVAAKRGGGWMMRNFLHRPSSNRMRTLLTSVFSHQTLVHFGLNNMALWSFGGAALYAASQQHKRVPEASPTPHFLAFFATAGVFAATVSHIVTAIRFRRLAALRGPDVAKSTVGRQASLGSSGAVYAALVMSACAFPDAKLGIILLPFVTFPIGVGVAGLVAMDAAGIVLRWRLFDHWAHLAGAAFGYAYFHVGAKAWEDLKLTLLAQMRAHQ</sequence>
<dbReference type="PANTHER" id="PTHR43731">
    <property type="entry name" value="RHOMBOID PROTEASE"/>
    <property type="match status" value="1"/>
</dbReference>
<dbReference type="InterPro" id="IPR022764">
    <property type="entry name" value="Peptidase_S54_rhomboid_dom"/>
</dbReference>
<dbReference type="Proteomes" id="UP000053758">
    <property type="component" value="Unassembled WGS sequence"/>
</dbReference>
<comment type="similarity">
    <text evidence="2">Belongs to the peptidase S54 family.</text>
</comment>
<dbReference type="InterPro" id="IPR035952">
    <property type="entry name" value="Rhomboid-like_sf"/>
</dbReference>
<evidence type="ECO:0000256" key="6">
    <source>
        <dbReference type="ARBA" id="ARBA00023136"/>
    </source>
</evidence>
<dbReference type="SUPFAM" id="SSF144091">
    <property type="entry name" value="Rhomboid-like"/>
    <property type="match status" value="1"/>
</dbReference>
<evidence type="ECO:0000256" key="2">
    <source>
        <dbReference type="ARBA" id="ARBA00009045"/>
    </source>
</evidence>
<dbReference type="GO" id="GO:0016020">
    <property type="term" value="C:membrane"/>
    <property type="evidence" value="ECO:0007669"/>
    <property type="project" value="UniProtKB-SubCell"/>
</dbReference>
<dbReference type="Pfam" id="PF01694">
    <property type="entry name" value="Rhomboid"/>
    <property type="match status" value="1"/>
</dbReference>
<dbReference type="GO" id="GO:0006465">
    <property type="term" value="P:signal peptide processing"/>
    <property type="evidence" value="ECO:0007669"/>
    <property type="project" value="TreeGrafter"/>
</dbReference>